<keyword evidence="5" id="KW-1185">Reference proteome</keyword>
<dbReference type="Proteomes" id="UP000321224">
    <property type="component" value="Unassembled WGS sequence"/>
</dbReference>
<dbReference type="SUPFAM" id="SSF48452">
    <property type="entry name" value="TPR-like"/>
    <property type="match status" value="1"/>
</dbReference>
<evidence type="ECO:0000256" key="1">
    <source>
        <dbReference type="SAM" id="SignalP"/>
    </source>
</evidence>
<dbReference type="PROSITE" id="PS51352">
    <property type="entry name" value="THIOREDOXIN_2"/>
    <property type="match status" value="1"/>
</dbReference>
<dbReference type="InterPro" id="IPR013766">
    <property type="entry name" value="Thioredoxin_domain"/>
</dbReference>
<protein>
    <submittedName>
        <fullName evidence="4">Thiol-disulfide isomerase or thioredoxin</fullName>
    </submittedName>
</protein>
<evidence type="ECO:0000313" key="4">
    <source>
        <dbReference type="EMBL" id="SDE00697.1"/>
    </source>
</evidence>
<dbReference type="Gene3D" id="3.40.30.10">
    <property type="entry name" value="Glutaredoxin"/>
    <property type="match status" value="1"/>
</dbReference>
<evidence type="ECO:0000313" key="5">
    <source>
        <dbReference type="Proteomes" id="UP000198717"/>
    </source>
</evidence>
<evidence type="ECO:0000313" key="3">
    <source>
        <dbReference type="EMBL" id="GEL71995.1"/>
    </source>
</evidence>
<dbReference type="SUPFAM" id="SSF52833">
    <property type="entry name" value="Thioredoxin-like"/>
    <property type="match status" value="1"/>
</dbReference>
<reference evidence="3 6" key="2">
    <citation type="submission" date="2019-07" db="EMBL/GenBank/DDBJ databases">
        <title>Whole genome shotgun sequence of Myxococcus virescens NBRC 100334.</title>
        <authorList>
            <person name="Hosoyama A."/>
            <person name="Uohara A."/>
            <person name="Ohji S."/>
            <person name="Ichikawa N."/>
        </authorList>
    </citation>
    <scope>NUCLEOTIDE SEQUENCE [LARGE SCALE GENOMIC DNA]</scope>
    <source>
        <strain evidence="3 6">NBRC 100334</strain>
    </source>
</reference>
<reference evidence="4 5" key="1">
    <citation type="submission" date="2016-10" db="EMBL/GenBank/DDBJ databases">
        <authorList>
            <person name="Varghese N."/>
            <person name="Submissions S."/>
        </authorList>
    </citation>
    <scope>NUCLEOTIDE SEQUENCE [LARGE SCALE GENOMIC DNA]</scope>
    <source>
        <strain evidence="4 5">DSM 2260</strain>
    </source>
</reference>
<dbReference type="InterPro" id="IPR036249">
    <property type="entry name" value="Thioredoxin-like_sf"/>
</dbReference>
<dbReference type="AlphaFoldDB" id="A0A511HEU7"/>
<dbReference type="GO" id="GO:0006950">
    <property type="term" value="P:response to stress"/>
    <property type="evidence" value="ECO:0007669"/>
    <property type="project" value="UniProtKB-ARBA"/>
</dbReference>
<comment type="caution">
    <text evidence="3">The sequence shown here is derived from an EMBL/GenBank/DDBJ whole genome shotgun (WGS) entry which is preliminary data.</text>
</comment>
<feature type="signal peptide" evidence="1">
    <location>
        <begin position="1"/>
        <end position="21"/>
    </location>
</feature>
<dbReference type="Gene3D" id="1.25.40.10">
    <property type="entry name" value="Tetratricopeptide repeat domain"/>
    <property type="match status" value="1"/>
</dbReference>
<feature type="domain" description="Thioredoxin" evidence="2">
    <location>
        <begin position="16"/>
        <end position="145"/>
    </location>
</feature>
<dbReference type="Proteomes" id="UP000198717">
    <property type="component" value="Unassembled WGS sequence"/>
</dbReference>
<dbReference type="GO" id="GO:0016853">
    <property type="term" value="F:isomerase activity"/>
    <property type="evidence" value="ECO:0007669"/>
    <property type="project" value="UniProtKB-KW"/>
</dbReference>
<dbReference type="InterPro" id="IPR011990">
    <property type="entry name" value="TPR-like_helical_dom_sf"/>
</dbReference>
<keyword evidence="4" id="KW-0413">Isomerase</keyword>
<name>A0A511HEU7_9BACT</name>
<evidence type="ECO:0000313" key="6">
    <source>
        <dbReference type="Proteomes" id="UP000321224"/>
    </source>
</evidence>
<sequence length="450" mass="48967">MTMRLAVGALLLLWGCATPPAAPRRPLPAKAGPVFLENDWEGALRAGREGRRPVLVEAWAPWCQSCRSMRATVLASPALDEWADRFVWLAVDTDADTSMAFLQRYPVDTWPTFFVLEPEHGAVLARSLGAVSLPQFLGLLEQSERTFQQGRLGTEALVRAEALALSGQHGEAAVAYQRALEQLAPEDARRAGALVSWSKSLAATGASADCMRVAVRELPKLSRVDDRTRLLYVGMGCALDTNTEEARAVRGQFAEEANRALGAPETALTPLQRSSLYELACEAREATGDEAGLRDQARTWWAFLQLQATHANGAEERAALDSHRVMATALLDQPDAAIPLLERSERELPGDYNPPARLATLYLMAGRKDEALTASKRALALARGVSRGTVLAGHARILMAHGERAHAERLLTEALSEMDRTPGIPQDHLQRKVLEQTLARLRASNGAAPK</sequence>
<dbReference type="EMBL" id="FNAJ01000003">
    <property type="protein sequence ID" value="SDE00697.1"/>
    <property type="molecule type" value="Genomic_DNA"/>
</dbReference>
<evidence type="ECO:0000259" key="2">
    <source>
        <dbReference type="PROSITE" id="PS51352"/>
    </source>
</evidence>
<gene>
    <name evidence="3" type="ORF">MVI01_37790</name>
    <name evidence="4" type="ORF">SAMN04488504_103631</name>
</gene>
<dbReference type="RefSeq" id="WP_090489899.1">
    <property type="nucleotide sequence ID" value="NZ_BJVY01000021.1"/>
</dbReference>
<dbReference type="EMBL" id="BJVY01000021">
    <property type="protein sequence ID" value="GEL71995.1"/>
    <property type="molecule type" value="Genomic_DNA"/>
</dbReference>
<keyword evidence="1" id="KW-0732">Signal</keyword>
<feature type="chain" id="PRO_5023075698" evidence="1">
    <location>
        <begin position="22"/>
        <end position="450"/>
    </location>
</feature>
<organism evidence="3 6">
    <name type="scientific">Myxococcus virescens</name>
    <dbReference type="NCBI Taxonomy" id="83456"/>
    <lineage>
        <taxon>Bacteria</taxon>
        <taxon>Pseudomonadati</taxon>
        <taxon>Myxococcota</taxon>
        <taxon>Myxococcia</taxon>
        <taxon>Myxococcales</taxon>
        <taxon>Cystobacterineae</taxon>
        <taxon>Myxococcaceae</taxon>
        <taxon>Myxococcus</taxon>
    </lineage>
</organism>
<dbReference type="CDD" id="cd02947">
    <property type="entry name" value="TRX_family"/>
    <property type="match status" value="1"/>
</dbReference>
<proteinExistence type="predicted"/>
<accession>A0A511HEU7</accession>
<dbReference type="Pfam" id="PF13899">
    <property type="entry name" value="Thioredoxin_7"/>
    <property type="match status" value="1"/>
</dbReference>